<evidence type="ECO:0000313" key="2">
    <source>
        <dbReference type="Proteomes" id="UP000020595"/>
    </source>
</evidence>
<dbReference type="Proteomes" id="UP000020595">
    <property type="component" value="Unassembled WGS sequence"/>
</dbReference>
<sequence>MVIVNLFKYFIDHLSEIQNMNKLIPQKVGVAILLPMVLTCMHLKAQEVYDNDGLKVNLNLEMVGAVLHSDQNYAVMGNKVEGNSSWSEGYAKYGTSLTQQLVGDSQLYGAFDLVSSATWGDGDAAGVTLGNEHKTNVENAYVGWKSGNLLPKMGTDGVDISIGKRSLQIGEGFLILGDMFNYGNVDLGENISRGGAYYLAARKSFAQTAKISLGGSEGVRSDLIWLKSNNKAQAKTELAAMTLEKVSDSSVWGLTWIHGLDQDEHLTELLGLKDRRDMDTVSIRFMNTLGYENLKISGEYAYQDSKQNKEENAWYVQGSWKFSDVVTKPSLTYRYSQFSEQYDPLFYGSNGGYGTWFQGEVAANYGGPFSSNTKVHYLSGSIFPREDLELGTAYYNFKTIDKSAYDYSGSEVDIYARWMIKEHYFISPLVGLFNPKKSSSEGGLQLGKADTNVYSQLILGVFF</sequence>
<dbReference type="EMBL" id="JEWH01000122">
    <property type="protein sequence ID" value="EXB02997.1"/>
    <property type="molecule type" value="Genomic_DNA"/>
</dbReference>
<reference evidence="1 2" key="1">
    <citation type="submission" date="2014-02" db="EMBL/GenBank/DDBJ databases">
        <title>Comparative genomics and transcriptomics to identify genetic mechanisms underlying the emergence of carbapenem resistant Acinetobacter baumannii (CRAb).</title>
        <authorList>
            <person name="Harris A.D."/>
            <person name="Johnson K.J."/>
            <person name="George J."/>
            <person name="Shefchek K."/>
            <person name="Daugherty S.C."/>
            <person name="Parankush S."/>
            <person name="Sadzewicz L."/>
            <person name="Tallon L."/>
            <person name="Sengamalay N."/>
            <person name="Hazen T.H."/>
            <person name="Rasko D.A."/>
        </authorList>
    </citation>
    <scope>NUCLEOTIDE SEQUENCE [LARGE SCALE GENOMIC DNA]</scope>
    <source>
        <strain evidence="1 2">1295743</strain>
    </source>
</reference>
<evidence type="ECO:0000313" key="1">
    <source>
        <dbReference type="EMBL" id="EXB02997.1"/>
    </source>
</evidence>
<dbReference type="AlphaFoldDB" id="A0A009HFL7"/>
<protein>
    <submittedName>
        <fullName evidence="1">Putative tynE</fullName>
    </submittedName>
</protein>
<dbReference type="PATRIC" id="fig|1310613.3.peg.4053"/>
<proteinExistence type="predicted"/>
<comment type="caution">
    <text evidence="1">The sequence shown here is derived from an EMBL/GenBank/DDBJ whole genome shotgun (WGS) entry which is preliminary data.</text>
</comment>
<organism evidence="1 2">
    <name type="scientific">Acinetobacter baumannii (strain 1295743)</name>
    <dbReference type="NCBI Taxonomy" id="1310613"/>
    <lineage>
        <taxon>Bacteria</taxon>
        <taxon>Pseudomonadati</taxon>
        <taxon>Pseudomonadota</taxon>
        <taxon>Gammaproteobacteria</taxon>
        <taxon>Moraxellales</taxon>
        <taxon>Moraxellaceae</taxon>
        <taxon>Acinetobacter</taxon>
        <taxon>Acinetobacter calcoaceticus/baumannii complex</taxon>
    </lineage>
</organism>
<name>A0A009HFL7_ACIB9</name>
<gene>
    <name evidence="1" type="ORF">J512_4264</name>
</gene>
<accession>A0A009HFL7</accession>